<dbReference type="Pfam" id="PF00590">
    <property type="entry name" value="TP_methylase"/>
    <property type="match status" value="1"/>
</dbReference>
<evidence type="ECO:0000256" key="2">
    <source>
        <dbReference type="ARBA" id="ARBA00022552"/>
    </source>
</evidence>
<comment type="caution">
    <text evidence="8">The sequence shown here is derived from an EMBL/GenBank/DDBJ whole genome shotgun (WGS) entry which is preliminary data.</text>
</comment>
<gene>
    <name evidence="6 8" type="primary">rsmI</name>
    <name evidence="8" type="ORF">Q5Y73_22815</name>
</gene>
<proteinExistence type="inferred from homology"/>
<dbReference type="PANTHER" id="PTHR46111:SF1">
    <property type="entry name" value="RIBOSOMAL RNA SMALL SUBUNIT METHYLTRANSFERASE I"/>
    <property type="match status" value="1"/>
</dbReference>
<keyword evidence="2 6" id="KW-0698">rRNA processing</keyword>
<keyword evidence="9" id="KW-1185">Reference proteome</keyword>
<dbReference type="HAMAP" id="MF_01877">
    <property type="entry name" value="16SrRNA_methyltr_I"/>
    <property type="match status" value="1"/>
</dbReference>
<reference evidence="8 9" key="1">
    <citation type="submission" date="2023-08" db="EMBL/GenBank/DDBJ databases">
        <authorList>
            <person name="Park J.-S."/>
        </authorList>
    </citation>
    <scope>NUCLEOTIDE SEQUENCE [LARGE SCALE GENOMIC DNA]</scope>
    <source>
        <strain evidence="8 9">2205SS18-9</strain>
    </source>
</reference>
<keyword evidence="1 6" id="KW-0963">Cytoplasm</keyword>
<feature type="domain" description="Tetrapyrrole methylase" evidence="7">
    <location>
        <begin position="16"/>
        <end position="213"/>
    </location>
</feature>
<dbReference type="RefSeq" id="WP_305994234.1">
    <property type="nucleotide sequence ID" value="NZ_JAVAMP010000021.1"/>
</dbReference>
<protein>
    <recommendedName>
        <fullName evidence="6">Ribosomal RNA small subunit methyltransferase I</fullName>
        <ecNumber evidence="6">2.1.1.198</ecNumber>
    </recommendedName>
    <alternativeName>
        <fullName evidence="6">16S rRNA 2'-O-ribose C1402 methyltransferase</fullName>
    </alternativeName>
    <alternativeName>
        <fullName evidence="6">rRNA (cytidine-2'-O-)-methyltransferase RsmI</fullName>
    </alternativeName>
</protein>
<dbReference type="EC" id="2.1.1.198" evidence="6"/>
<comment type="similarity">
    <text evidence="6">Belongs to the methyltransferase superfamily. RsmI family.</text>
</comment>
<dbReference type="PANTHER" id="PTHR46111">
    <property type="entry name" value="RIBOSOMAL RNA SMALL SUBUNIT METHYLTRANSFERASE I"/>
    <property type="match status" value="1"/>
</dbReference>
<dbReference type="InterPro" id="IPR008189">
    <property type="entry name" value="rRNA_ssu_MeTfrase_I"/>
</dbReference>
<dbReference type="PIRSF" id="PIRSF005917">
    <property type="entry name" value="MTase_YraL"/>
    <property type="match status" value="1"/>
</dbReference>
<dbReference type="PROSITE" id="PS01296">
    <property type="entry name" value="RSMI"/>
    <property type="match status" value="1"/>
</dbReference>
<keyword evidence="5 6" id="KW-0949">S-adenosyl-L-methionine</keyword>
<evidence type="ECO:0000256" key="1">
    <source>
        <dbReference type="ARBA" id="ARBA00022490"/>
    </source>
</evidence>
<dbReference type="GO" id="GO:0032259">
    <property type="term" value="P:methylation"/>
    <property type="evidence" value="ECO:0007669"/>
    <property type="project" value="UniProtKB-KW"/>
</dbReference>
<evidence type="ECO:0000256" key="5">
    <source>
        <dbReference type="ARBA" id="ARBA00022691"/>
    </source>
</evidence>
<evidence type="ECO:0000259" key="7">
    <source>
        <dbReference type="Pfam" id="PF00590"/>
    </source>
</evidence>
<evidence type="ECO:0000256" key="3">
    <source>
        <dbReference type="ARBA" id="ARBA00022603"/>
    </source>
</evidence>
<dbReference type="EMBL" id="JAVAMP010000021">
    <property type="protein sequence ID" value="MDP5276932.1"/>
    <property type="molecule type" value="Genomic_DNA"/>
</dbReference>
<organism evidence="8 9">
    <name type="scientific">Chengkuizengella axinellae</name>
    <dbReference type="NCBI Taxonomy" id="3064388"/>
    <lineage>
        <taxon>Bacteria</taxon>
        <taxon>Bacillati</taxon>
        <taxon>Bacillota</taxon>
        <taxon>Bacilli</taxon>
        <taxon>Bacillales</taxon>
        <taxon>Paenibacillaceae</taxon>
        <taxon>Chengkuizengella</taxon>
    </lineage>
</organism>
<sequence length="288" mass="32848">MNVQKSFSEEQNKGCLYLVGTPIGNLEDISHRALRILKEAECIACEDTRQTRKLLTHFQISTRLISYHEHNKHTSGKEIIRLIEQGSDLALVSDAGLPVISDPGNDLVKLAIESNISIIPIPGANAALSAFIISGLETDQFTFCGFLPREKKDKKEKIIELADLAGSIIFYESPHRLINTLNVMYENWGNRQVSIAREITKKYEEVIRGTLEECIRYISEIKVQGEYCIVVQGSTAKKERKDELWWSLMSIKEHVEHYMNLELDKKEAMKKVAGDRMVSKRDIYNHLL</sequence>
<dbReference type="Gene3D" id="3.30.950.10">
    <property type="entry name" value="Methyltransferase, Cobalt-precorrin-4 Transmethylase, Domain 2"/>
    <property type="match status" value="1"/>
</dbReference>
<accession>A0ABT9J658</accession>
<evidence type="ECO:0000256" key="6">
    <source>
        <dbReference type="HAMAP-Rule" id="MF_01877"/>
    </source>
</evidence>
<comment type="catalytic activity">
    <reaction evidence="6">
        <text>cytidine(1402) in 16S rRNA + S-adenosyl-L-methionine = 2'-O-methylcytidine(1402) in 16S rRNA + S-adenosyl-L-homocysteine + H(+)</text>
        <dbReference type="Rhea" id="RHEA:42924"/>
        <dbReference type="Rhea" id="RHEA-COMP:10285"/>
        <dbReference type="Rhea" id="RHEA-COMP:10286"/>
        <dbReference type="ChEBI" id="CHEBI:15378"/>
        <dbReference type="ChEBI" id="CHEBI:57856"/>
        <dbReference type="ChEBI" id="CHEBI:59789"/>
        <dbReference type="ChEBI" id="CHEBI:74495"/>
        <dbReference type="ChEBI" id="CHEBI:82748"/>
        <dbReference type="EC" id="2.1.1.198"/>
    </reaction>
</comment>
<evidence type="ECO:0000313" key="9">
    <source>
        <dbReference type="Proteomes" id="UP001231941"/>
    </source>
</evidence>
<name>A0ABT9J658_9BACL</name>
<evidence type="ECO:0000256" key="4">
    <source>
        <dbReference type="ARBA" id="ARBA00022679"/>
    </source>
</evidence>
<dbReference type="InterPro" id="IPR000878">
    <property type="entry name" value="4pyrrol_Mease"/>
</dbReference>
<dbReference type="InterPro" id="IPR018063">
    <property type="entry name" value="SAM_MeTrfase_RsmI_CS"/>
</dbReference>
<dbReference type="InterPro" id="IPR014776">
    <property type="entry name" value="4pyrrole_Mease_sub2"/>
</dbReference>
<keyword evidence="4 6" id="KW-0808">Transferase</keyword>
<dbReference type="SUPFAM" id="SSF53790">
    <property type="entry name" value="Tetrapyrrole methylase"/>
    <property type="match status" value="1"/>
</dbReference>
<dbReference type="GO" id="GO:0008168">
    <property type="term" value="F:methyltransferase activity"/>
    <property type="evidence" value="ECO:0007669"/>
    <property type="project" value="UniProtKB-KW"/>
</dbReference>
<dbReference type="Proteomes" id="UP001231941">
    <property type="component" value="Unassembled WGS sequence"/>
</dbReference>
<keyword evidence="3 6" id="KW-0489">Methyltransferase</keyword>
<dbReference type="CDD" id="cd11648">
    <property type="entry name" value="RsmI"/>
    <property type="match status" value="1"/>
</dbReference>
<comment type="function">
    <text evidence="6">Catalyzes the 2'-O-methylation of the ribose of cytidine 1402 (C1402) in 16S rRNA.</text>
</comment>
<dbReference type="Gene3D" id="3.40.1010.10">
    <property type="entry name" value="Cobalt-precorrin-4 Transmethylase, Domain 1"/>
    <property type="match status" value="1"/>
</dbReference>
<dbReference type="InterPro" id="IPR035996">
    <property type="entry name" value="4pyrrol_Methylase_sf"/>
</dbReference>
<dbReference type="InterPro" id="IPR014777">
    <property type="entry name" value="4pyrrole_Mease_sub1"/>
</dbReference>
<dbReference type="NCBIfam" id="TIGR00096">
    <property type="entry name" value="16S rRNA (cytidine(1402)-2'-O)-methyltransferase"/>
    <property type="match status" value="1"/>
</dbReference>
<comment type="subcellular location">
    <subcellularLocation>
        <location evidence="6">Cytoplasm</location>
    </subcellularLocation>
</comment>
<evidence type="ECO:0000313" key="8">
    <source>
        <dbReference type="EMBL" id="MDP5276932.1"/>
    </source>
</evidence>